<dbReference type="InterPro" id="IPR003607">
    <property type="entry name" value="HD/PDEase_dom"/>
</dbReference>
<proteinExistence type="predicted"/>
<dbReference type="Gene3D" id="1.10.3210.10">
    <property type="entry name" value="Hypothetical protein af1432"/>
    <property type="match status" value="1"/>
</dbReference>
<dbReference type="InterPro" id="IPR006261">
    <property type="entry name" value="dGTPase"/>
</dbReference>
<dbReference type="Proteomes" id="UP000000845">
    <property type="component" value="Chromosome"/>
</dbReference>
<dbReference type="PANTHER" id="PTHR11373">
    <property type="entry name" value="DEOXYNUCLEOSIDE TRIPHOSPHATE TRIPHOSPHOHYDROLASE"/>
    <property type="match status" value="1"/>
</dbReference>
<dbReference type="EMBL" id="CP001739">
    <property type="protein sequence ID" value="ACZ08600.1"/>
    <property type="molecule type" value="Genomic_DNA"/>
</dbReference>
<dbReference type="SMART" id="SM00471">
    <property type="entry name" value="HDc"/>
    <property type="match status" value="1"/>
</dbReference>
<evidence type="ECO:0000259" key="2">
    <source>
        <dbReference type="PROSITE" id="PS51831"/>
    </source>
</evidence>
<evidence type="ECO:0000313" key="3">
    <source>
        <dbReference type="EMBL" id="ACZ08600.1"/>
    </source>
</evidence>
<feature type="domain" description="HD" evidence="2">
    <location>
        <begin position="81"/>
        <end position="239"/>
    </location>
</feature>
<reference evidence="4" key="1">
    <citation type="submission" date="2009-09" db="EMBL/GenBank/DDBJ databases">
        <title>The complete chromosome of Sebaldella termitidis ATCC 33386.</title>
        <authorList>
            <consortium name="US DOE Joint Genome Institute (JGI-PGF)"/>
            <person name="Lucas S."/>
            <person name="Copeland A."/>
            <person name="Lapidus A."/>
            <person name="Glavina del Rio T."/>
            <person name="Dalin E."/>
            <person name="Tice H."/>
            <person name="Bruce D."/>
            <person name="Goodwin L."/>
            <person name="Pitluck S."/>
            <person name="Kyrpides N."/>
            <person name="Mavromatis K."/>
            <person name="Ivanova N."/>
            <person name="Mikhailova N."/>
            <person name="Sims D."/>
            <person name="Meincke L."/>
            <person name="Brettin T."/>
            <person name="Detter J.C."/>
            <person name="Han C."/>
            <person name="Larimer F."/>
            <person name="Land M."/>
            <person name="Hauser L."/>
            <person name="Markowitz V."/>
            <person name="Cheng J.F."/>
            <person name="Hugenholtz P."/>
            <person name="Woyke T."/>
            <person name="Wu D."/>
            <person name="Eisen J.A."/>
        </authorList>
    </citation>
    <scope>NUCLEOTIDE SEQUENCE [LARGE SCALE GENOMIC DNA]</scope>
    <source>
        <strain evidence="4">ATCC 33386 / NCTC 11300</strain>
    </source>
</reference>
<accession>D1AIL6</accession>
<dbReference type="InterPro" id="IPR026875">
    <property type="entry name" value="PHydrolase_assoc_dom"/>
</dbReference>
<dbReference type="Pfam" id="PF01966">
    <property type="entry name" value="HD"/>
    <property type="match status" value="1"/>
</dbReference>
<reference evidence="3 4" key="2">
    <citation type="journal article" date="2010" name="Stand. Genomic Sci.">
        <title>Complete genome sequence of Sebaldella termitidis type strain (NCTC 11300).</title>
        <authorList>
            <person name="Harmon-Smith M."/>
            <person name="Celia L."/>
            <person name="Chertkov O."/>
            <person name="Lapidus A."/>
            <person name="Copeland A."/>
            <person name="Glavina Del Rio T."/>
            <person name="Nolan M."/>
            <person name="Lucas S."/>
            <person name="Tice H."/>
            <person name="Cheng J.F."/>
            <person name="Han C."/>
            <person name="Detter J.C."/>
            <person name="Bruce D."/>
            <person name="Goodwin L."/>
            <person name="Pitluck S."/>
            <person name="Pati A."/>
            <person name="Liolios K."/>
            <person name="Ivanova N."/>
            <person name="Mavromatis K."/>
            <person name="Mikhailova N."/>
            <person name="Chen A."/>
            <person name="Palaniappan K."/>
            <person name="Land M."/>
            <person name="Hauser L."/>
            <person name="Chang Y.J."/>
            <person name="Jeffries C.D."/>
            <person name="Brettin T."/>
            <person name="Goker M."/>
            <person name="Beck B."/>
            <person name="Bristow J."/>
            <person name="Eisen J.A."/>
            <person name="Markowitz V."/>
            <person name="Hugenholtz P."/>
            <person name="Kyrpides N.C."/>
            <person name="Klenk H.P."/>
            <person name="Chen F."/>
        </authorList>
    </citation>
    <scope>NUCLEOTIDE SEQUENCE [LARGE SCALE GENOMIC DNA]</scope>
    <source>
        <strain evidence="4">ATCC 33386 / NCTC 11300</strain>
    </source>
</reference>
<keyword evidence="4" id="KW-1185">Reference proteome</keyword>
<evidence type="ECO:0000313" key="4">
    <source>
        <dbReference type="Proteomes" id="UP000000845"/>
    </source>
</evidence>
<dbReference type="eggNOG" id="COG0232">
    <property type="taxonomic scope" value="Bacteria"/>
</dbReference>
<dbReference type="InterPro" id="IPR050135">
    <property type="entry name" value="dGTPase-like"/>
</dbReference>
<dbReference type="GO" id="GO:0006203">
    <property type="term" value="P:dGTP catabolic process"/>
    <property type="evidence" value="ECO:0007669"/>
    <property type="project" value="TreeGrafter"/>
</dbReference>
<dbReference type="RefSeq" id="WP_012861196.1">
    <property type="nucleotide sequence ID" value="NC_013517.1"/>
</dbReference>
<sequence length="434" mass="51046">MPRTSENNGKLLKYLKEKYAELDKPVLEERLEKEKKKTLSKVERNPYQKDYARLIHSSSFRCLQGKMQLLDVNYAEHYRNRLTHSIEVSQIARGIVDYFISIFPDELGDENFYSIKDNYVLEFSSLAHDLGNPPFGHYGEMVLDRLAVENGLEGFEGNAQTLRILTRLERAKGGIHGLNLSKRSLLSIVKSFNKITERQKRFLYADDYEVIKSIADKTGIKPMTLDAQIMDLADEIAYIGHDLEDALNLKFFNDREFMNQLKKENLSSREYELVKNIFENAHEEAEESNTTEEYSKIFRKNVRGNIVNDLIQDIICVEENGERRLYFNEYGNLALELKKLIFKLINRESNVVIYEKRGEIILRGLFELFMDEKFNRNGILLPEEYRIDWESDKERNIIDYLSGMMDLYTVELYEKYFGTNKLNEVYMSYKEKAE</sequence>
<dbReference type="HOGENOM" id="CLU_028163_0_0_0"/>
<dbReference type="STRING" id="526218.Sterm_1742"/>
<evidence type="ECO:0000256" key="1">
    <source>
        <dbReference type="ARBA" id="ARBA00022801"/>
    </source>
</evidence>
<dbReference type="KEGG" id="str:Sterm_1742"/>
<dbReference type="Pfam" id="PF13286">
    <property type="entry name" value="HD_assoc"/>
    <property type="match status" value="1"/>
</dbReference>
<protein>
    <submittedName>
        <fullName evidence="3">Deoxyguanosinetriphosphate triphosphohydrolase</fullName>
    </submittedName>
</protein>
<dbReference type="PROSITE" id="PS51831">
    <property type="entry name" value="HD"/>
    <property type="match status" value="1"/>
</dbReference>
<dbReference type="AlphaFoldDB" id="D1AIL6"/>
<gene>
    <name evidence="3" type="ordered locus">Sterm_1742</name>
</gene>
<keyword evidence="1" id="KW-0378">Hydrolase</keyword>
<name>D1AIL6_SEBTE</name>
<dbReference type="NCBIfam" id="TIGR01353">
    <property type="entry name" value="dGTP_triPase"/>
    <property type="match status" value="1"/>
</dbReference>
<dbReference type="SUPFAM" id="SSF109604">
    <property type="entry name" value="HD-domain/PDEase-like"/>
    <property type="match status" value="1"/>
</dbReference>
<dbReference type="InterPro" id="IPR006674">
    <property type="entry name" value="HD_domain"/>
</dbReference>
<dbReference type="GO" id="GO:0008832">
    <property type="term" value="F:dGTPase activity"/>
    <property type="evidence" value="ECO:0007669"/>
    <property type="project" value="TreeGrafter"/>
</dbReference>
<organism evidence="3 4">
    <name type="scientific">Sebaldella termitidis (strain ATCC 33386 / NCTC 11300)</name>
    <dbReference type="NCBI Taxonomy" id="526218"/>
    <lineage>
        <taxon>Bacteria</taxon>
        <taxon>Fusobacteriati</taxon>
        <taxon>Fusobacteriota</taxon>
        <taxon>Fusobacteriia</taxon>
        <taxon>Fusobacteriales</taxon>
        <taxon>Leptotrichiaceae</taxon>
        <taxon>Sebaldella</taxon>
    </lineage>
</organism>
<dbReference type="PANTHER" id="PTHR11373:SF4">
    <property type="entry name" value="DEOXYNUCLEOSIDE TRIPHOSPHATE TRIPHOSPHOHYDROLASE SAMHD1"/>
    <property type="match status" value="1"/>
</dbReference>